<dbReference type="InterPro" id="IPR014882">
    <property type="entry name" value="CathepsinC_exc"/>
</dbReference>
<dbReference type="InterPro" id="IPR036496">
    <property type="entry name" value="CathepsinC_exc_dom_sf"/>
</dbReference>
<evidence type="ECO:0000256" key="1">
    <source>
        <dbReference type="SAM" id="SignalP"/>
    </source>
</evidence>
<dbReference type="FunFam" id="2.40.128.80:FF:000003">
    <property type="entry name" value="Cathepsin C"/>
    <property type="match status" value="1"/>
</dbReference>
<dbReference type="AlphaFoldDB" id="A0AA88YF59"/>
<evidence type="ECO:0000313" key="3">
    <source>
        <dbReference type="EMBL" id="KAK3103808.1"/>
    </source>
</evidence>
<dbReference type="EMBL" id="VSWD01000005">
    <property type="protein sequence ID" value="KAK3103808.1"/>
    <property type="molecule type" value="Genomic_DNA"/>
</dbReference>
<evidence type="ECO:0000259" key="2">
    <source>
        <dbReference type="Pfam" id="PF08773"/>
    </source>
</evidence>
<reference evidence="3" key="1">
    <citation type="submission" date="2019-08" db="EMBL/GenBank/DDBJ databases">
        <title>The improved chromosome-level genome for the pearl oyster Pinctada fucata martensii using PacBio sequencing and Hi-C.</title>
        <authorList>
            <person name="Zheng Z."/>
        </authorList>
    </citation>
    <scope>NUCLEOTIDE SEQUENCE</scope>
    <source>
        <strain evidence="3">ZZ-2019</strain>
        <tissue evidence="3">Adductor muscle</tissue>
    </source>
</reference>
<evidence type="ECO:0000313" key="4">
    <source>
        <dbReference type="Proteomes" id="UP001186944"/>
    </source>
</evidence>
<dbReference type="Proteomes" id="UP001186944">
    <property type="component" value="Unassembled WGS sequence"/>
</dbReference>
<keyword evidence="1" id="KW-0732">Signal</keyword>
<proteinExistence type="predicted"/>
<name>A0AA88YF59_PINIB</name>
<organism evidence="3 4">
    <name type="scientific">Pinctada imbricata</name>
    <name type="common">Atlantic pearl-oyster</name>
    <name type="synonym">Pinctada martensii</name>
    <dbReference type="NCBI Taxonomy" id="66713"/>
    <lineage>
        <taxon>Eukaryota</taxon>
        <taxon>Metazoa</taxon>
        <taxon>Spiralia</taxon>
        <taxon>Lophotrochozoa</taxon>
        <taxon>Mollusca</taxon>
        <taxon>Bivalvia</taxon>
        <taxon>Autobranchia</taxon>
        <taxon>Pteriomorphia</taxon>
        <taxon>Pterioida</taxon>
        <taxon>Pterioidea</taxon>
        <taxon>Pteriidae</taxon>
        <taxon>Pinctada</taxon>
    </lineage>
</organism>
<protein>
    <recommendedName>
        <fullName evidence="2">Cathepsin C exclusion domain-containing protein</fullName>
    </recommendedName>
</protein>
<accession>A0AA88YF59</accession>
<feature type="signal peptide" evidence="1">
    <location>
        <begin position="1"/>
        <end position="16"/>
    </location>
</feature>
<comment type="caution">
    <text evidence="3">The sequence shown here is derived from an EMBL/GenBank/DDBJ whole genome shotgun (WGS) entry which is preliminary data.</text>
</comment>
<sequence>MRYFIVFLAVLGCVYADTPANCTYEDVQGMWIFDMGSREHGSSLKCDSPASFEKVSSLRVNLLFPNLAIDEFGNKGFWTLIYNQGFEVVIHGRKFFAFSDFQKEGKNVTSICDRTKPGLSHNVLERDWACFQGHKLEPPL</sequence>
<feature type="chain" id="PRO_5041704617" description="Cathepsin C exclusion domain-containing protein" evidence="1">
    <location>
        <begin position="17"/>
        <end position="140"/>
    </location>
</feature>
<dbReference type="SUPFAM" id="SSF75001">
    <property type="entry name" value="Dipeptidyl peptidase I (cathepsin C), exclusion domain"/>
    <property type="match status" value="1"/>
</dbReference>
<gene>
    <name evidence="3" type="ORF">FSP39_022041</name>
</gene>
<dbReference type="Pfam" id="PF08773">
    <property type="entry name" value="CathepsinC_exc"/>
    <property type="match status" value="1"/>
</dbReference>
<keyword evidence="4" id="KW-1185">Reference proteome</keyword>
<dbReference type="Gene3D" id="2.40.128.80">
    <property type="entry name" value="Cathepsin C, exclusion domain"/>
    <property type="match status" value="1"/>
</dbReference>
<feature type="domain" description="Cathepsin C exclusion" evidence="2">
    <location>
        <begin position="17"/>
        <end position="135"/>
    </location>
</feature>